<organism evidence="1 2">
    <name type="scientific">Lojkania enalia</name>
    <dbReference type="NCBI Taxonomy" id="147567"/>
    <lineage>
        <taxon>Eukaryota</taxon>
        <taxon>Fungi</taxon>
        <taxon>Dikarya</taxon>
        <taxon>Ascomycota</taxon>
        <taxon>Pezizomycotina</taxon>
        <taxon>Dothideomycetes</taxon>
        <taxon>Pleosporomycetidae</taxon>
        <taxon>Pleosporales</taxon>
        <taxon>Pleosporales incertae sedis</taxon>
        <taxon>Lojkania</taxon>
    </lineage>
</organism>
<comment type="caution">
    <text evidence="1">The sequence shown here is derived from an EMBL/GenBank/DDBJ whole genome shotgun (WGS) entry which is preliminary data.</text>
</comment>
<dbReference type="Proteomes" id="UP000800093">
    <property type="component" value="Unassembled WGS sequence"/>
</dbReference>
<name>A0A9P4N0P7_9PLEO</name>
<keyword evidence="2" id="KW-1185">Reference proteome</keyword>
<gene>
    <name evidence="1" type="ORF">CC78DRAFT_583509</name>
</gene>
<dbReference type="OrthoDB" id="10492345at2759"/>
<dbReference type="AlphaFoldDB" id="A0A9P4N0P7"/>
<dbReference type="EMBL" id="ML986654">
    <property type="protein sequence ID" value="KAF2261582.1"/>
    <property type="molecule type" value="Genomic_DNA"/>
</dbReference>
<evidence type="ECO:0000313" key="1">
    <source>
        <dbReference type="EMBL" id="KAF2261582.1"/>
    </source>
</evidence>
<accession>A0A9P4N0P7</accession>
<protein>
    <submittedName>
        <fullName evidence="1">Uncharacterized protein</fullName>
    </submittedName>
</protein>
<sequence length="156" mass="16782">MAASSQSFSTVNHAKPTTYPKCNECGSTANNNLECTNSNCPYYGTTNCSYILNGTISDLSLEYCVALFNFPQCETAEAGICSLTYHTLVHHIANTVNGALESGVRANKSTSKVIYATATAHSIEKVAAGLPRGRSVVTVFDEHRRTSSLNMKIEGF</sequence>
<proteinExistence type="predicted"/>
<reference evidence="2" key="1">
    <citation type="journal article" date="2020" name="Stud. Mycol.">
        <title>101 Dothideomycetes genomes: A test case for predicting lifestyles and emergence of pathogens.</title>
        <authorList>
            <person name="Haridas S."/>
            <person name="Albert R."/>
            <person name="Binder M."/>
            <person name="Bloem J."/>
            <person name="LaButti K."/>
            <person name="Salamov A."/>
            <person name="Andreopoulos B."/>
            <person name="Baker S."/>
            <person name="Barry K."/>
            <person name="Bills G."/>
            <person name="Bluhm B."/>
            <person name="Cannon C."/>
            <person name="Castanera R."/>
            <person name="Culley D."/>
            <person name="Daum C."/>
            <person name="Ezra D."/>
            <person name="Gonzalez J."/>
            <person name="Henrissat B."/>
            <person name="Kuo A."/>
            <person name="Liang C."/>
            <person name="Lipzen A."/>
            <person name="Lutzoni F."/>
            <person name="Magnuson J."/>
            <person name="Mondo S."/>
            <person name="Nolan M."/>
            <person name="Ohm R."/>
            <person name="Pangilinan J."/>
            <person name="Park H.-J."/>
            <person name="Ramirez L."/>
            <person name="Alfaro M."/>
            <person name="Sun H."/>
            <person name="Tritt A."/>
            <person name="Yoshinaga Y."/>
            <person name="Zwiers L.-H."/>
            <person name="Turgeon B."/>
            <person name="Goodwin S."/>
            <person name="Spatafora J."/>
            <person name="Crous P."/>
            <person name="Grigoriev I."/>
        </authorList>
    </citation>
    <scope>NUCLEOTIDE SEQUENCE [LARGE SCALE GENOMIC DNA]</scope>
    <source>
        <strain evidence="2">CBS 304.66</strain>
    </source>
</reference>
<evidence type="ECO:0000313" key="2">
    <source>
        <dbReference type="Proteomes" id="UP000800093"/>
    </source>
</evidence>